<dbReference type="Gene3D" id="2.20.110.10">
    <property type="entry name" value="Histone H3 K4-specific methyltransferase SET7/9 N-terminal domain"/>
    <property type="match status" value="1"/>
</dbReference>
<dbReference type="AlphaFoldDB" id="A0A1E5T905"/>
<proteinExistence type="predicted"/>
<keyword evidence="1" id="KW-0732">Signal</keyword>
<dbReference type="OrthoDB" id="703600at2"/>
<dbReference type="RefSeq" id="WP_069830309.1">
    <property type="nucleotide sequence ID" value="NZ_MDJD01000043.1"/>
</dbReference>
<accession>A0A1E5T905</accession>
<sequence>MKKALSLILFSAICIAFSSDLQKKILRYDGFNIECYVSPKKRSNFNNNKMYYWFKSGEIHQSLSAAGGFVLHKKYSKYYRSNQLAEQGEFNYGLKTGTWKTWHNNGKLKFIEEWKQGYKNGEFIAFDSLGNQTSTGSYNNNLKNGYWIDFIKKDTTYHRKKEVFNEKPRNLIKRVFRKKDSLEKIQIKLIRATERKNDSIKRIKTKSDRLLKKRNDSIKRVKIKLDKSAKKRLDSINKTKKTKRGFLDKVFKKK</sequence>
<feature type="chain" id="PRO_5009186167" description="Membrane-binding protein" evidence="1">
    <location>
        <begin position="19"/>
        <end position="254"/>
    </location>
</feature>
<dbReference type="Proteomes" id="UP000095713">
    <property type="component" value="Unassembled WGS sequence"/>
</dbReference>
<name>A0A1E5T905_9FLAO</name>
<organism evidence="2 3">
    <name type="scientific">Flavivirga aquatica</name>
    <dbReference type="NCBI Taxonomy" id="1849968"/>
    <lineage>
        <taxon>Bacteria</taxon>
        <taxon>Pseudomonadati</taxon>
        <taxon>Bacteroidota</taxon>
        <taxon>Flavobacteriia</taxon>
        <taxon>Flavobacteriales</taxon>
        <taxon>Flavobacteriaceae</taxon>
        <taxon>Flavivirga</taxon>
    </lineage>
</organism>
<feature type="signal peptide" evidence="1">
    <location>
        <begin position="1"/>
        <end position="18"/>
    </location>
</feature>
<reference evidence="2 3" key="1">
    <citation type="submission" date="2016-05" db="EMBL/GenBank/DDBJ databases">
        <title>Draft Genome Sequence of Algibacter sp. Strain SK-16 Isolated from the Surface Water of Aburatsubo Inlet.</title>
        <authorList>
            <person name="Wong S.-K."/>
            <person name="Yoshizawa S."/>
            <person name="Nakajima Y."/>
            <person name="Ogura Y."/>
            <person name="Tetsuya H."/>
            <person name="Hamasaki K."/>
        </authorList>
    </citation>
    <scope>NUCLEOTIDE SEQUENCE [LARGE SCALE GENOMIC DNA]</scope>
    <source>
        <strain evidence="2 3">SK-16</strain>
    </source>
</reference>
<gene>
    <name evidence="2" type="ORF">A8C32_15325</name>
</gene>
<evidence type="ECO:0008006" key="4">
    <source>
        <dbReference type="Google" id="ProtNLM"/>
    </source>
</evidence>
<protein>
    <recommendedName>
        <fullName evidence="4">Membrane-binding protein</fullName>
    </recommendedName>
</protein>
<keyword evidence="3" id="KW-1185">Reference proteome</keyword>
<dbReference type="SUPFAM" id="SSF82185">
    <property type="entry name" value="Histone H3 K4-specific methyltransferase SET7/9 N-terminal domain"/>
    <property type="match status" value="1"/>
</dbReference>
<dbReference type="EMBL" id="MDJD01000043">
    <property type="protein sequence ID" value="OEK07851.1"/>
    <property type="molecule type" value="Genomic_DNA"/>
</dbReference>
<evidence type="ECO:0000313" key="2">
    <source>
        <dbReference type="EMBL" id="OEK07851.1"/>
    </source>
</evidence>
<comment type="caution">
    <text evidence="2">The sequence shown here is derived from an EMBL/GenBank/DDBJ whole genome shotgun (WGS) entry which is preliminary data.</text>
</comment>
<evidence type="ECO:0000256" key="1">
    <source>
        <dbReference type="SAM" id="SignalP"/>
    </source>
</evidence>
<evidence type="ECO:0000313" key="3">
    <source>
        <dbReference type="Proteomes" id="UP000095713"/>
    </source>
</evidence>